<evidence type="ECO:0000256" key="1">
    <source>
        <dbReference type="ARBA" id="ARBA00004651"/>
    </source>
</evidence>
<protein>
    <submittedName>
        <fullName evidence="9">Membrane protein</fullName>
    </submittedName>
</protein>
<name>A0A087DIF8_9BIFI</name>
<dbReference type="PANTHER" id="PTHR38438">
    <property type="entry name" value="RIBOFLAVIN TRANSPORTER RIBU"/>
    <property type="match status" value="1"/>
</dbReference>
<feature type="transmembrane region" description="Helical" evidence="8">
    <location>
        <begin position="132"/>
        <end position="153"/>
    </location>
</feature>
<feature type="transmembrane region" description="Helical" evidence="8">
    <location>
        <begin position="70"/>
        <end position="91"/>
    </location>
</feature>
<evidence type="ECO:0000256" key="5">
    <source>
        <dbReference type="ARBA" id="ARBA00022692"/>
    </source>
</evidence>
<comment type="similarity">
    <text evidence="2">Belongs to the prokaryotic riboflavin transporter (P-RFT) (TC 2.A.87) family.</text>
</comment>
<evidence type="ECO:0000313" key="9">
    <source>
        <dbReference type="EMBL" id="KFI95308.1"/>
    </source>
</evidence>
<evidence type="ECO:0000256" key="7">
    <source>
        <dbReference type="ARBA" id="ARBA00023136"/>
    </source>
</evidence>
<comment type="subcellular location">
    <subcellularLocation>
        <location evidence="1">Cell membrane</location>
        <topology evidence="1">Multi-pass membrane protein</topology>
    </subcellularLocation>
</comment>
<keyword evidence="10" id="KW-1185">Reference proteome</keyword>
<dbReference type="Proteomes" id="UP000029033">
    <property type="component" value="Unassembled WGS sequence"/>
</dbReference>
<keyword evidence="4" id="KW-1003">Cell membrane</keyword>
<keyword evidence="3" id="KW-0813">Transport</keyword>
<feature type="transmembrane region" description="Helical" evidence="8">
    <location>
        <begin position="165"/>
        <end position="186"/>
    </location>
</feature>
<accession>A0A087DIF8</accession>
<proteinExistence type="inferred from homology"/>
<dbReference type="InterPro" id="IPR025720">
    <property type="entry name" value="RibU"/>
</dbReference>
<feature type="transmembrane region" description="Helical" evidence="8">
    <location>
        <begin position="103"/>
        <end position="126"/>
    </location>
</feature>
<evidence type="ECO:0000256" key="2">
    <source>
        <dbReference type="ARBA" id="ARBA00005540"/>
    </source>
</evidence>
<comment type="caution">
    <text evidence="9">The sequence shown here is derived from an EMBL/GenBank/DDBJ whole genome shotgun (WGS) entry which is preliminary data.</text>
</comment>
<dbReference type="AlphaFoldDB" id="A0A087DIF8"/>
<dbReference type="STRING" id="158787.BSCA_1271"/>
<gene>
    <name evidence="9" type="ORF">BSCA_1271</name>
</gene>
<dbReference type="EMBL" id="JGZO01000003">
    <property type="protein sequence ID" value="KFI95308.1"/>
    <property type="molecule type" value="Genomic_DNA"/>
</dbReference>
<evidence type="ECO:0000256" key="4">
    <source>
        <dbReference type="ARBA" id="ARBA00022475"/>
    </source>
</evidence>
<organism evidence="9 10">
    <name type="scientific">Bifidobacterium scardovii</name>
    <dbReference type="NCBI Taxonomy" id="158787"/>
    <lineage>
        <taxon>Bacteria</taxon>
        <taxon>Bacillati</taxon>
        <taxon>Actinomycetota</taxon>
        <taxon>Actinomycetes</taxon>
        <taxon>Bifidobacteriales</taxon>
        <taxon>Bifidobacteriaceae</taxon>
        <taxon>Bifidobacterium</taxon>
    </lineage>
</organism>
<dbReference type="InterPro" id="IPR024529">
    <property type="entry name" value="ECF_trnsprt_substrate-spec"/>
</dbReference>
<dbReference type="eggNOG" id="COG3601">
    <property type="taxonomic scope" value="Bacteria"/>
</dbReference>
<keyword evidence="5 8" id="KW-0812">Transmembrane</keyword>
<evidence type="ECO:0000256" key="3">
    <source>
        <dbReference type="ARBA" id="ARBA00022448"/>
    </source>
</evidence>
<dbReference type="GO" id="GO:0005886">
    <property type="term" value="C:plasma membrane"/>
    <property type="evidence" value="ECO:0007669"/>
    <property type="project" value="UniProtKB-SubCell"/>
</dbReference>
<dbReference type="GO" id="GO:0032217">
    <property type="term" value="F:riboflavin transmembrane transporter activity"/>
    <property type="evidence" value="ECO:0007669"/>
    <property type="project" value="InterPro"/>
</dbReference>
<keyword evidence="7 8" id="KW-0472">Membrane</keyword>
<evidence type="ECO:0000313" key="10">
    <source>
        <dbReference type="Proteomes" id="UP000029033"/>
    </source>
</evidence>
<dbReference type="Pfam" id="PF12822">
    <property type="entry name" value="ECF_trnsprt"/>
    <property type="match status" value="1"/>
</dbReference>
<reference evidence="9 10" key="1">
    <citation type="submission" date="2014-03" db="EMBL/GenBank/DDBJ databases">
        <title>Genomics of Bifidobacteria.</title>
        <authorList>
            <person name="Ventura M."/>
            <person name="Milani C."/>
            <person name="Lugli G.A."/>
        </authorList>
    </citation>
    <scope>NUCLEOTIDE SEQUENCE [LARGE SCALE GENOMIC DNA]</scope>
    <source>
        <strain evidence="9 10">LMG 21589</strain>
    </source>
</reference>
<feature type="transmembrane region" description="Helical" evidence="8">
    <location>
        <begin position="198"/>
        <end position="225"/>
    </location>
</feature>
<dbReference type="PANTHER" id="PTHR38438:SF1">
    <property type="entry name" value="RIBOFLAVIN TRANSPORTER RIBU"/>
    <property type="match status" value="1"/>
</dbReference>
<keyword evidence="6 8" id="KW-1133">Transmembrane helix</keyword>
<evidence type="ECO:0000256" key="6">
    <source>
        <dbReference type="ARBA" id="ARBA00022989"/>
    </source>
</evidence>
<dbReference type="Gene3D" id="1.10.1760.20">
    <property type="match status" value="1"/>
</dbReference>
<evidence type="ECO:0000256" key="8">
    <source>
        <dbReference type="SAM" id="Phobius"/>
    </source>
</evidence>
<sequence length="234" mass="24818">MGAAEARDPRKRLIRWDSGANGTVRMKETELIMSVSSHTDHQVSATAASRPDNAHSTGVADSGRWSTRRIAVYALFVALAMATSFIEFPIIPGVQWLKYDPSGIVCLIAGFAFGPAAAAIVSVLGFVPHLFLNPWGTLMAVLVALTLSVPAALIYRANRTRKGAVIGLIVGAVCALAAAIVGNLIVTPFYAHMTVAQVAALIVPALLPFNLVKFAIHGVATFLIYKPISTLLNK</sequence>